<accession>A0A7W9WP20</accession>
<reference evidence="3 4" key="1">
    <citation type="submission" date="2020-08" db="EMBL/GenBank/DDBJ databases">
        <title>Genomic Encyclopedia of Type Strains, Phase IV (KMG-IV): sequencing the most valuable type-strain genomes for metagenomic binning, comparative biology and taxonomic classification.</title>
        <authorList>
            <person name="Goeker M."/>
        </authorList>
    </citation>
    <scope>NUCLEOTIDE SEQUENCE [LARGE SCALE GENOMIC DNA]</scope>
    <source>
        <strain evidence="3 4">DSM 12141</strain>
    </source>
</reference>
<name>A0A7W9WP20_CASDE</name>
<keyword evidence="2" id="KW-0812">Transmembrane</keyword>
<organism evidence="3 4">
    <name type="scientific">Castellaniella defragrans</name>
    <name type="common">Alcaligenes defragrans</name>
    <dbReference type="NCBI Taxonomy" id="75697"/>
    <lineage>
        <taxon>Bacteria</taxon>
        <taxon>Pseudomonadati</taxon>
        <taxon>Pseudomonadota</taxon>
        <taxon>Betaproteobacteria</taxon>
        <taxon>Burkholderiales</taxon>
        <taxon>Alcaligenaceae</taxon>
        <taxon>Castellaniella</taxon>
    </lineage>
</organism>
<evidence type="ECO:0008006" key="5">
    <source>
        <dbReference type="Google" id="ProtNLM"/>
    </source>
</evidence>
<dbReference type="AlphaFoldDB" id="A0A7W9WP20"/>
<evidence type="ECO:0000313" key="4">
    <source>
        <dbReference type="Proteomes" id="UP000541136"/>
    </source>
</evidence>
<evidence type="ECO:0000256" key="2">
    <source>
        <dbReference type="SAM" id="Phobius"/>
    </source>
</evidence>
<evidence type="ECO:0000256" key="1">
    <source>
        <dbReference type="SAM" id="MobiDB-lite"/>
    </source>
</evidence>
<dbReference type="Proteomes" id="UP000541136">
    <property type="component" value="Unassembled WGS sequence"/>
</dbReference>
<keyword evidence="2" id="KW-0472">Membrane</keyword>
<sequence length="92" mass="10355">MNLIQQTLRAVLFLILAFFGLVMAFIFMASTALAIGVLYIVARLQGRPFGVKAYWAERRRPSMAPRGGAWSRTAGKPARERDVTDIEMREIP</sequence>
<keyword evidence="2" id="KW-1133">Transmembrane helix</keyword>
<comment type="caution">
    <text evidence="3">The sequence shown here is derived from an EMBL/GenBank/DDBJ whole genome shotgun (WGS) entry which is preliminary data.</text>
</comment>
<proteinExistence type="predicted"/>
<dbReference type="EMBL" id="JACHIB010000006">
    <property type="protein sequence ID" value="MBB6083345.1"/>
    <property type="molecule type" value="Genomic_DNA"/>
</dbReference>
<feature type="region of interest" description="Disordered" evidence="1">
    <location>
        <begin position="63"/>
        <end position="92"/>
    </location>
</feature>
<protein>
    <recommendedName>
        <fullName evidence="5">N-acetyltransferase YedL</fullName>
    </recommendedName>
</protein>
<feature type="compositionally biased region" description="Basic and acidic residues" evidence="1">
    <location>
        <begin position="77"/>
        <end position="92"/>
    </location>
</feature>
<dbReference type="RefSeq" id="WP_151025352.1">
    <property type="nucleotide sequence ID" value="NZ_JACHIB010000006.1"/>
</dbReference>
<gene>
    <name evidence="3" type="ORF">HNR28_001382</name>
</gene>
<evidence type="ECO:0000313" key="3">
    <source>
        <dbReference type="EMBL" id="MBB6083345.1"/>
    </source>
</evidence>
<feature type="transmembrane region" description="Helical" evidence="2">
    <location>
        <begin position="12"/>
        <end position="42"/>
    </location>
</feature>